<feature type="transmembrane region" description="Helical" evidence="1">
    <location>
        <begin position="53"/>
        <end position="74"/>
    </location>
</feature>
<dbReference type="Proteomes" id="UP000651208">
    <property type="component" value="Unassembled WGS sequence"/>
</dbReference>
<organism evidence="2 3">
    <name type="scientific">Frischella japonica</name>
    <dbReference type="NCBI Taxonomy" id="2741544"/>
    <lineage>
        <taxon>Bacteria</taxon>
        <taxon>Pseudomonadati</taxon>
        <taxon>Pseudomonadota</taxon>
        <taxon>Gammaproteobacteria</taxon>
        <taxon>Orbales</taxon>
        <taxon>Orbaceae</taxon>
        <taxon>Frischella</taxon>
    </lineage>
</organism>
<dbReference type="RefSeq" id="WP_187755984.1">
    <property type="nucleotide sequence ID" value="NZ_JABURY010000019.1"/>
</dbReference>
<comment type="caution">
    <text evidence="2">The sequence shown here is derived from an EMBL/GenBank/DDBJ whole genome shotgun (WGS) entry which is preliminary data.</text>
</comment>
<reference evidence="2 3" key="1">
    <citation type="submission" date="2020-06" db="EMBL/GenBank/DDBJ databases">
        <title>Frischella cerana isolated from Apis cerana gut homogenate.</title>
        <authorList>
            <person name="Wolter L.A."/>
            <person name="Suenami S."/>
            <person name="Miyazaki R."/>
        </authorList>
    </citation>
    <scope>NUCLEOTIDE SEQUENCE [LARGE SCALE GENOMIC DNA]</scope>
    <source>
        <strain evidence="2 3">Ac13</strain>
    </source>
</reference>
<sequence>MAIIKIMINILLIGYPFIIFFSLHHGHLNLAILGLFIIFILRLLTLPAMNSQLYWFSKIMPFVGLFLASVSWLLSEYQLLLYYPVMVNSILLTIFAYSLKHTPTIIERFARIKHHNLSTAQIHYTRNVTIFWCYFFVFNGSISLFTCLIDDLQWWTLYNGAISYCLIGLCMGGEWLLRQKYRN</sequence>
<accession>A0ABR7QZR1</accession>
<feature type="transmembrane region" description="Helical" evidence="1">
    <location>
        <begin position="131"/>
        <end position="149"/>
    </location>
</feature>
<evidence type="ECO:0000256" key="1">
    <source>
        <dbReference type="SAM" id="Phobius"/>
    </source>
</evidence>
<feature type="transmembrane region" description="Helical" evidence="1">
    <location>
        <begin position="155"/>
        <end position="177"/>
    </location>
</feature>
<gene>
    <name evidence="2" type="ORF">FcAc13_09480</name>
</gene>
<proteinExistence type="predicted"/>
<dbReference type="EMBL" id="JABURY010000019">
    <property type="protein sequence ID" value="MBC9131536.1"/>
    <property type="molecule type" value="Genomic_DNA"/>
</dbReference>
<keyword evidence="1" id="KW-0812">Transmembrane</keyword>
<evidence type="ECO:0008006" key="4">
    <source>
        <dbReference type="Google" id="ProtNLM"/>
    </source>
</evidence>
<keyword evidence="1" id="KW-0472">Membrane</keyword>
<feature type="transmembrane region" description="Helical" evidence="1">
    <location>
        <begin position="80"/>
        <end position="99"/>
    </location>
</feature>
<keyword evidence="3" id="KW-1185">Reference proteome</keyword>
<feature type="transmembrane region" description="Helical" evidence="1">
    <location>
        <begin position="30"/>
        <end position="46"/>
    </location>
</feature>
<name>A0ABR7QZR1_9GAMM</name>
<feature type="transmembrane region" description="Helical" evidence="1">
    <location>
        <begin position="7"/>
        <end position="24"/>
    </location>
</feature>
<protein>
    <recommendedName>
        <fullName evidence="4">DNA gyrase subunit B</fullName>
    </recommendedName>
</protein>
<evidence type="ECO:0000313" key="2">
    <source>
        <dbReference type="EMBL" id="MBC9131536.1"/>
    </source>
</evidence>
<keyword evidence="1" id="KW-1133">Transmembrane helix</keyword>
<evidence type="ECO:0000313" key="3">
    <source>
        <dbReference type="Proteomes" id="UP000651208"/>
    </source>
</evidence>